<comment type="caution">
    <text evidence="1">The sequence shown here is derived from an EMBL/GenBank/DDBJ whole genome shotgun (WGS) entry which is preliminary data.</text>
</comment>
<gene>
    <name evidence="1" type="ORF">LIER_23562</name>
</gene>
<dbReference type="EMBL" id="BAABME010006672">
    <property type="protein sequence ID" value="GAA0168985.1"/>
    <property type="molecule type" value="Genomic_DNA"/>
</dbReference>
<reference evidence="1 2" key="1">
    <citation type="submission" date="2024-01" db="EMBL/GenBank/DDBJ databases">
        <title>The complete chloroplast genome sequence of Lithospermum erythrorhizon: insights into the phylogenetic relationship among Boraginaceae species and the maternal lineages of purple gromwells.</title>
        <authorList>
            <person name="Okada T."/>
            <person name="Watanabe K."/>
        </authorList>
    </citation>
    <scope>NUCLEOTIDE SEQUENCE [LARGE SCALE GENOMIC DNA]</scope>
</reference>
<name>A0AAV3QY82_LITER</name>
<protein>
    <submittedName>
        <fullName evidence="1">Uncharacterized protein</fullName>
    </submittedName>
</protein>
<organism evidence="1 2">
    <name type="scientific">Lithospermum erythrorhizon</name>
    <name type="common">Purple gromwell</name>
    <name type="synonym">Lithospermum officinale var. erythrorhizon</name>
    <dbReference type="NCBI Taxonomy" id="34254"/>
    <lineage>
        <taxon>Eukaryota</taxon>
        <taxon>Viridiplantae</taxon>
        <taxon>Streptophyta</taxon>
        <taxon>Embryophyta</taxon>
        <taxon>Tracheophyta</taxon>
        <taxon>Spermatophyta</taxon>
        <taxon>Magnoliopsida</taxon>
        <taxon>eudicotyledons</taxon>
        <taxon>Gunneridae</taxon>
        <taxon>Pentapetalae</taxon>
        <taxon>asterids</taxon>
        <taxon>lamiids</taxon>
        <taxon>Boraginales</taxon>
        <taxon>Boraginaceae</taxon>
        <taxon>Boraginoideae</taxon>
        <taxon>Lithospermeae</taxon>
        <taxon>Lithospermum</taxon>
    </lineage>
</organism>
<dbReference type="Proteomes" id="UP001454036">
    <property type="component" value="Unassembled WGS sequence"/>
</dbReference>
<evidence type="ECO:0000313" key="1">
    <source>
        <dbReference type="EMBL" id="GAA0168985.1"/>
    </source>
</evidence>
<accession>A0AAV3QY82</accession>
<sequence length="96" mass="10571">MGPFLRPTSLPTVQKVQHNRPLQGPFTEKCSLTLFDKISVVAAAVPERSISATRIESHALIRGQSRQTLGYLLGYEEVVEHAAECDALPPDQNLTE</sequence>
<keyword evidence="2" id="KW-1185">Reference proteome</keyword>
<evidence type="ECO:0000313" key="2">
    <source>
        <dbReference type="Proteomes" id="UP001454036"/>
    </source>
</evidence>
<dbReference type="AlphaFoldDB" id="A0AAV3QY82"/>
<proteinExistence type="predicted"/>